<sequence length="164" mass="19338">MDEKTVLLVMLKILRTANNLPTWHAVPVFNRVRNILGYIVLLQKKKRKFWVRPMFTHEMRHLQGASDNLVVEMQITDREKFFNYFRMTPEVFEELLTLVGPRIQKEEVCRIPISARTRLQLTLRWLASGDSLASHSYAFLLYCMQYSIQNRKGDLHCIVGGLER</sequence>
<dbReference type="RefSeq" id="XP_024877298.1">
    <property type="nucleotide sequence ID" value="XM_025021530.1"/>
</dbReference>
<accession>A0A6J1Q6J6</accession>
<evidence type="ECO:0000313" key="2">
    <source>
        <dbReference type="RefSeq" id="XP_024877298.1"/>
    </source>
</evidence>
<keyword evidence="1" id="KW-1185">Reference proteome</keyword>
<gene>
    <name evidence="2" type="primary">LOC112458093</name>
</gene>
<proteinExistence type="predicted"/>
<dbReference type="OrthoDB" id="7545208at2759"/>
<organism evidence="1 2">
    <name type="scientific">Temnothorax curvispinosus</name>
    <dbReference type="NCBI Taxonomy" id="300111"/>
    <lineage>
        <taxon>Eukaryota</taxon>
        <taxon>Metazoa</taxon>
        <taxon>Ecdysozoa</taxon>
        <taxon>Arthropoda</taxon>
        <taxon>Hexapoda</taxon>
        <taxon>Insecta</taxon>
        <taxon>Pterygota</taxon>
        <taxon>Neoptera</taxon>
        <taxon>Endopterygota</taxon>
        <taxon>Hymenoptera</taxon>
        <taxon>Apocrita</taxon>
        <taxon>Aculeata</taxon>
        <taxon>Formicoidea</taxon>
        <taxon>Formicidae</taxon>
        <taxon>Myrmicinae</taxon>
        <taxon>Temnothorax</taxon>
    </lineage>
</organism>
<evidence type="ECO:0000313" key="1">
    <source>
        <dbReference type="Proteomes" id="UP000504618"/>
    </source>
</evidence>
<dbReference type="Proteomes" id="UP000504618">
    <property type="component" value="Unplaced"/>
</dbReference>
<name>A0A6J1Q6J6_9HYME</name>
<protein>
    <submittedName>
        <fullName evidence="2">Uncharacterized protein LOC112458093</fullName>
    </submittedName>
</protein>
<dbReference type="AlphaFoldDB" id="A0A6J1Q6J6"/>
<dbReference type="GeneID" id="112458093"/>
<reference evidence="2" key="1">
    <citation type="submission" date="2025-08" db="UniProtKB">
        <authorList>
            <consortium name="RefSeq"/>
        </authorList>
    </citation>
    <scope>IDENTIFICATION</scope>
    <source>
        <tissue evidence="2">Whole body</tissue>
    </source>
</reference>